<dbReference type="VEuPathDB" id="FungiDB:BD410DRAFT_796962"/>
<feature type="compositionally biased region" description="Low complexity" evidence="1">
    <location>
        <begin position="156"/>
        <end position="186"/>
    </location>
</feature>
<sequence>MGAQKHCVIYKIAGLTDQQLSTYSTMFTSSRVAIVLSVFGVCSAQIAGLGPDSGAQVSIVGVGEVNTTYEFVGTLSGIVATETLVLGATDASFTVVVPAASLTAGGECGINNGIALCTDVVNSFTITASVTLADLNLPTAVGGGTTGGGGASEGLSPTTPATGTGAGASTPSASSGGDSTPSTSDAMGSHANHSTILVVIMGICAGIRIL</sequence>
<protein>
    <submittedName>
        <fullName evidence="2">Uncharacterized protein</fullName>
    </submittedName>
</protein>
<gene>
    <name evidence="2" type="ORF">BD410DRAFT_796962</name>
</gene>
<accession>A0A4Y7PI96</accession>
<dbReference type="EMBL" id="ML170309">
    <property type="protein sequence ID" value="TDL14768.1"/>
    <property type="molecule type" value="Genomic_DNA"/>
</dbReference>
<organism evidence="2 3">
    <name type="scientific">Rickenella mellea</name>
    <dbReference type="NCBI Taxonomy" id="50990"/>
    <lineage>
        <taxon>Eukaryota</taxon>
        <taxon>Fungi</taxon>
        <taxon>Dikarya</taxon>
        <taxon>Basidiomycota</taxon>
        <taxon>Agaricomycotina</taxon>
        <taxon>Agaricomycetes</taxon>
        <taxon>Hymenochaetales</taxon>
        <taxon>Rickenellaceae</taxon>
        <taxon>Rickenella</taxon>
    </lineage>
</organism>
<feature type="region of interest" description="Disordered" evidence="1">
    <location>
        <begin position="146"/>
        <end position="188"/>
    </location>
</feature>
<keyword evidence="3" id="KW-1185">Reference proteome</keyword>
<evidence type="ECO:0000313" key="3">
    <source>
        <dbReference type="Proteomes" id="UP000294933"/>
    </source>
</evidence>
<dbReference type="AlphaFoldDB" id="A0A4Y7PI96"/>
<reference evidence="2 3" key="1">
    <citation type="submission" date="2018-06" db="EMBL/GenBank/DDBJ databases">
        <title>A transcriptomic atlas of mushroom development highlights an independent origin of complex multicellularity.</title>
        <authorList>
            <consortium name="DOE Joint Genome Institute"/>
            <person name="Krizsan K."/>
            <person name="Almasi E."/>
            <person name="Merenyi Z."/>
            <person name="Sahu N."/>
            <person name="Viragh M."/>
            <person name="Koszo T."/>
            <person name="Mondo S."/>
            <person name="Kiss B."/>
            <person name="Balint B."/>
            <person name="Kues U."/>
            <person name="Barry K."/>
            <person name="Hegedus J.C."/>
            <person name="Henrissat B."/>
            <person name="Johnson J."/>
            <person name="Lipzen A."/>
            <person name="Ohm R."/>
            <person name="Nagy I."/>
            <person name="Pangilinan J."/>
            <person name="Yan J."/>
            <person name="Xiong Y."/>
            <person name="Grigoriev I.V."/>
            <person name="Hibbett D.S."/>
            <person name="Nagy L.G."/>
        </authorList>
    </citation>
    <scope>NUCLEOTIDE SEQUENCE [LARGE SCALE GENOMIC DNA]</scope>
    <source>
        <strain evidence="2 3">SZMC22713</strain>
    </source>
</reference>
<evidence type="ECO:0000313" key="2">
    <source>
        <dbReference type="EMBL" id="TDL14768.1"/>
    </source>
</evidence>
<name>A0A4Y7PI96_9AGAM</name>
<evidence type="ECO:0000256" key="1">
    <source>
        <dbReference type="SAM" id="MobiDB-lite"/>
    </source>
</evidence>
<dbReference type="Proteomes" id="UP000294933">
    <property type="component" value="Unassembled WGS sequence"/>
</dbReference>
<dbReference type="OrthoDB" id="4991875at2759"/>
<proteinExistence type="predicted"/>